<evidence type="ECO:0000313" key="4">
    <source>
        <dbReference type="Proteomes" id="UP001162031"/>
    </source>
</evidence>
<feature type="compositionally biased region" description="Basic and acidic residues" evidence="1">
    <location>
        <begin position="147"/>
        <end position="157"/>
    </location>
</feature>
<sequence length="285" mass="30773">MRLAYTAVAALITVFVCIDAVPKAVRESSDSPVVRRTSGRVNEVNTKRRLGVADLHDGGPPLASDKEARNGPTSGVGEGLVQASKPVTSVLEKGLFGTTTKQASQAVKAVAAMKAKAAEEQMSTLVELLRSQALTTKVKPLRSKAFKEKVKPLQSKDFKKKAKPSQSKAAQKNAETVEDAAKAKAAEEQMSTVRKYERTLSLQKNAETADDLAKAKAKAGASDMMKTSLTKKITKVFKTSMSQLRRQSTSEKGVATAFKGFIDQLRAFFKRVLNNLRQKASSVLT</sequence>
<keyword evidence="2" id="KW-0732">Signal</keyword>
<dbReference type="EMBL" id="CANTFL010000090">
    <property type="protein sequence ID" value="CAI5713463.1"/>
    <property type="molecule type" value="Genomic_DNA"/>
</dbReference>
<evidence type="ECO:0000256" key="1">
    <source>
        <dbReference type="SAM" id="MobiDB-lite"/>
    </source>
</evidence>
<evidence type="ECO:0000313" key="3">
    <source>
        <dbReference type="EMBL" id="CAI5713463.1"/>
    </source>
</evidence>
<name>A0AAV0T633_HYABA</name>
<comment type="caution">
    <text evidence="3">The sequence shown here is derived from an EMBL/GenBank/DDBJ whole genome shotgun (WGS) entry which is preliminary data.</text>
</comment>
<proteinExistence type="predicted"/>
<reference evidence="3" key="1">
    <citation type="submission" date="2022-12" db="EMBL/GenBank/DDBJ databases">
        <authorList>
            <person name="Webb A."/>
        </authorList>
    </citation>
    <scope>NUCLEOTIDE SEQUENCE</scope>
    <source>
        <strain evidence="3">Hp1</strain>
    </source>
</reference>
<feature type="chain" id="PRO_5043987330" description="RxLR effector candidate protein" evidence="2">
    <location>
        <begin position="21"/>
        <end position="285"/>
    </location>
</feature>
<dbReference type="AlphaFoldDB" id="A0AAV0T633"/>
<dbReference type="Proteomes" id="UP001162031">
    <property type="component" value="Unassembled WGS sequence"/>
</dbReference>
<accession>A0AAV0T633</accession>
<evidence type="ECO:0000256" key="2">
    <source>
        <dbReference type="SAM" id="SignalP"/>
    </source>
</evidence>
<gene>
    <name evidence="3" type="ORF">HBR001_LOCUS1050</name>
</gene>
<feature type="region of interest" description="Disordered" evidence="1">
    <location>
        <begin position="147"/>
        <end position="190"/>
    </location>
</feature>
<protein>
    <recommendedName>
        <fullName evidence="5">RxLR effector candidate protein</fullName>
    </recommendedName>
</protein>
<evidence type="ECO:0008006" key="5">
    <source>
        <dbReference type="Google" id="ProtNLM"/>
    </source>
</evidence>
<keyword evidence="4" id="KW-1185">Reference proteome</keyword>
<feature type="signal peptide" evidence="2">
    <location>
        <begin position="1"/>
        <end position="20"/>
    </location>
</feature>
<organism evidence="3 4">
    <name type="scientific">Hyaloperonospora brassicae</name>
    <name type="common">Brassica downy mildew</name>
    <name type="synonym">Peronospora brassicae</name>
    <dbReference type="NCBI Taxonomy" id="162125"/>
    <lineage>
        <taxon>Eukaryota</taxon>
        <taxon>Sar</taxon>
        <taxon>Stramenopiles</taxon>
        <taxon>Oomycota</taxon>
        <taxon>Peronosporomycetes</taxon>
        <taxon>Peronosporales</taxon>
        <taxon>Peronosporaceae</taxon>
        <taxon>Hyaloperonospora</taxon>
    </lineage>
</organism>
<feature type="region of interest" description="Disordered" evidence="1">
    <location>
        <begin position="47"/>
        <end position="79"/>
    </location>
</feature>